<dbReference type="PROSITE" id="PS51128">
    <property type="entry name" value="ZF_DKSA_2"/>
    <property type="match status" value="1"/>
</dbReference>
<keyword evidence="2" id="KW-0863">Zinc-finger</keyword>
<feature type="region of interest" description="Disordered" evidence="6">
    <location>
        <begin position="1"/>
        <end position="46"/>
    </location>
</feature>
<evidence type="ECO:0000256" key="5">
    <source>
        <dbReference type="SAM" id="Coils"/>
    </source>
</evidence>
<feature type="domain" description="Zinc finger DksA/TraR C4-type" evidence="7">
    <location>
        <begin position="126"/>
        <end position="161"/>
    </location>
</feature>
<comment type="caution">
    <text evidence="8">The sequence shown here is derived from an EMBL/GenBank/DDBJ whole genome shotgun (WGS) entry which is preliminary data.</text>
</comment>
<dbReference type="Pfam" id="PF01258">
    <property type="entry name" value="zf-dskA_traR"/>
    <property type="match status" value="1"/>
</dbReference>
<evidence type="ECO:0000256" key="6">
    <source>
        <dbReference type="SAM" id="MobiDB-lite"/>
    </source>
</evidence>
<sequence length="167" mass="18720">MPGKRSRKPAPSRVGARRTKATRTAAKGGPSASRGARARRAGPGRKHEFARLLLEERKRLVEELAEIEQHQVKTEEKPVADVAGYEDDLVDVATETFEREKELAIESNVQGMLKMVEEALQRVRKGTYGICVGCGKAIDSNRLRAIPYTRLCIKCKEREERHRAAVQ</sequence>
<keyword evidence="1" id="KW-0479">Metal-binding</keyword>
<dbReference type="PANTHER" id="PTHR33823:SF4">
    <property type="entry name" value="GENERAL STRESS PROTEIN 16O"/>
    <property type="match status" value="1"/>
</dbReference>
<evidence type="ECO:0000256" key="1">
    <source>
        <dbReference type="ARBA" id="ARBA00022723"/>
    </source>
</evidence>
<dbReference type="Gene3D" id="1.20.120.910">
    <property type="entry name" value="DksA, coiled-coil domain"/>
    <property type="match status" value="1"/>
</dbReference>
<evidence type="ECO:0000313" key="9">
    <source>
        <dbReference type="Proteomes" id="UP000318509"/>
    </source>
</evidence>
<feature type="coiled-coil region" evidence="5">
    <location>
        <begin position="50"/>
        <end position="77"/>
    </location>
</feature>
<evidence type="ECO:0000313" key="8">
    <source>
        <dbReference type="EMBL" id="TMI87957.1"/>
    </source>
</evidence>
<keyword evidence="3" id="KW-0862">Zinc</keyword>
<evidence type="ECO:0000256" key="4">
    <source>
        <dbReference type="PROSITE-ProRule" id="PRU00510"/>
    </source>
</evidence>
<dbReference type="GO" id="GO:0008270">
    <property type="term" value="F:zinc ion binding"/>
    <property type="evidence" value="ECO:0007669"/>
    <property type="project" value="UniProtKB-KW"/>
</dbReference>
<dbReference type="EMBL" id="VBAK01000148">
    <property type="protein sequence ID" value="TMI87957.1"/>
    <property type="molecule type" value="Genomic_DNA"/>
</dbReference>
<dbReference type="PANTHER" id="PTHR33823">
    <property type="entry name" value="RNA POLYMERASE-BINDING TRANSCRIPTION FACTOR DKSA-RELATED"/>
    <property type="match status" value="1"/>
</dbReference>
<evidence type="ECO:0000256" key="3">
    <source>
        <dbReference type="ARBA" id="ARBA00022833"/>
    </source>
</evidence>
<dbReference type="InterPro" id="IPR037187">
    <property type="entry name" value="DnaK_N"/>
</dbReference>
<gene>
    <name evidence="8" type="ORF">E6H00_14065</name>
</gene>
<evidence type="ECO:0000256" key="2">
    <source>
        <dbReference type="ARBA" id="ARBA00022771"/>
    </source>
</evidence>
<feature type="compositionally biased region" description="Low complexity" evidence="6">
    <location>
        <begin position="22"/>
        <end position="35"/>
    </location>
</feature>
<evidence type="ECO:0000259" key="7">
    <source>
        <dbReference type="Pfam" id="PF01258"/>
    </source>
</evidence>
<keyword evidence="5" id="KW-0175">Coiled coil</keyword>
<feature type="compositionally biased region" description="Basic residues" evidence="6">
    <location>
        <begin position="1"/>
        <end position="21"/>
    </location>
</feature>
<dbReference type="InterPro" id="IPR000962">
    <property type="entry name" value="Znf_DskA_TraR"/>
</dbReference>
<reference evidence="8 9" key="1">
    <citation type="journal article" date="2019" name="Nat. Microbiol.">
        <title>Mediterranean grassland soil C-N compound turnover is dependent on rainfall and depth, and is mediated by genomically divergent microorganisms.</title>
        <authorList>
            <person name="Diamond S."/>
            <person name="Andeer P.F."/>
            <person name="Li Z."/>
            <person name="Crits-Christoph A."/>
            <person name="Burstein D."/>
            <person name="Anantharaman K."/>
            <person name="Lane K.R."/>
            <person name="Thomas B.C."/>
            <person name="Pan C."/>
            <person name="Northen T.R."/>
            <person name="Banfield J.F."/>
        </authorList>
    </citation>
    <scope>NUCLEOTIDE SEQUENCE [LARGE SCALE GENOMIC DNA]</scope>
    <source>
        <strain evidence="8">NP_3</strain>
    </source>
</reference>
<name>A0A537JWM9_9BACT</name>
<dbReference type="SUPFAM" id="SSF57716">
    <property type="entry name" value="Glucocorticoid receptor-like (DNA-binding domain)"/>
    <property type="match status" value="1"/>
</dbReference>
<protein>
    <recommendedName>
        <fullName evidence="7">Zinc finger DksA/TraR C4-type domain-containing protein</fullName>
    </recommendedName>
</protein>
<dbReference type="Proteomes" id="UP000318509">
    <property type="component" value="Unassembled WGS sequence"/>
</dbReference>
<accession>A0A537JWM9</accession>
<proteinExistence type="predicted"/>
<dbReference type="SUPFAM" id="SSF109635">
    <property type="entry name" value="DnaK suppressor protein DksA, alpha-hairpin domain"/>
    <property type="match status" value="1"/>
</dbReference>
<feature type="zinc finger region" description="dksA C4-type" evidence="4">
    <location>
        <begin position="131"/>
        <end position="155"/>
    </location>
</feature>
<organism evidence="8 9">
    <name type="scientific">Candidatus Segetimicrobium genomatis</name>
    <dbReference type="NCBI Taxonomy" id="2569760"/>
    <lineage>
        <taxon>Bacteria</taxon>
        <taxon>Bacillati</taxon>
        <taxon>Candidatus Sysuimicrobiota</taxon>
        <taxon>Candidatus Sysuimicrobiia</taxon>
        <taxon>Candidatus Sysuimicrobiales</taxon>
        <taxon>Candidatus Segetimicrobiaceae</taxon>
        <taxon>Candidatus Segetimicrobium</taxon>
    </lineage>
</organism>
<dbReference type="AlphaFoldDB" id="A0A537JWM9"/>